<dbReference type="PANTHER" id="PTHR47160:SF10">
    <property type="entry name" value="MULE TRANSPOSASE DOMAIN-CONTAINING PROTEIN"/>
    <property type="match status" value="1"/>
</dbReference>
<name>A0A8J2S4A3_9CRUS</name>
<reference evidence="3" key="1">
    <citation type="submission" date="2021-11" db="EMBL/GenBank/DDBJ databases">
        <authorList>
            <person name="Schell T."/>
        </authorList>
    </citation>
    <scope>NUCLEOTIDE SEQUENCE</scope>
    <source>
        <strain evidence="3">M5</strain>
    </source>
</reference>
<dbReference type="EMBL" id="CAKKLH010000330">
    <property type="protein sequence ID" value="CAH0112696.1"/>
    <property type="molecule type" value="Genomic_DNA"/>
</dbReference>
<organism evidence="3 4">
    <name type="scientific">Daphnia galeata</name>
    <dbReference type="NCBI Taxonomy" id="27404"/>
    <lineage>
        <taxon>Eukaryota</taxon>
        <taxon>Metazoa</taxon>
        <taxon>Ecdysozoa</taxon>
        <taxon>Arthropoda</taxon>
        <taxon>Crustacea</taxon>
        <taxon>Branchiopoda</taxon>
        <taxon>Diplostraca</taxon>
        <taxon>Cladocera</taxon>
        <taxon>Anomopoda</taxon>
        <taxon>Daphniidae</taxon>
        <taxon>Daphnia</taxon>
    </lineage>
</organism>
<comment type="caution">
    <text evidence="3">The sequence shown here is derived from an EMBL/GenBank/DDBJ whole genome shotgun (WGS) entry which is preliminary data.</text>
</comment>
<protein>
    <recommendedName>
        <fullName evidence="2">MULE transposase domain-containing protein</fullName>
    </recommendedName>
</protein>
<gene>
    <name evidence="3" type="ORF">DGAL_LOCUS16468</name>
</gene>
<feature type="compositionally biased region" description="Basic and acidic residues" evidence="1">
    <location>
        <begin position="478"/>
        <end position="500"/>
    </location>
</feature>
<dbReference type="OrthoDB" id="6363445at2759"/>
<feature type="region of interest" description="Disordered" evidence="1">
    <location>
        <begin position="537"/>
        <end position="564"/>
    </location>
</feature>
<sequence length="708" mass="79419">MPVEEICKFRSFPVASLPYQHPLSVFWMEIAVERIAGSRHGSFIYKSEDNYLFHLYKERTYRCRKSKLSHTGCLARLNQTGDSYRMTGEHNHPSEEEEIRRLAVRTECKEQAATQPERPKAIFESVRQRHPDAVIGYNPALERAMQRSKRRVQPPIPHSLDEAEALLNDSPTYRRTLNGEAEFFKGRLSTATGTAFMFISMAILPLIRTTKEIHADGTFQVVPDLFYQLLTIQVMAYGRAFPVAYVLMTEKTAKLYNLVMQRFLEVVRETVPGEGFQVELCVSDFEEAILGSMHRAFPLARSRGCWFHFGQAIYRKACEIGLQALYKTNATVKRIVQLLIALALLPAERAYQAFQEIQQRNADALLSEAPEIRAMILQLYQCMGGHLQDCDASWTRDLQAEQAGQETARPQTAENRRRDARIARLTQDLQANRLQDYEFLQLTSSMFEPDRVPTRVRRAATNPVAQQQPVEQLEDPPAEQREDPPPQEREDPPAEQREDLPVQQQGDGGNMVVRRQNLLRLRHPPARLGDAAIIVRPRRGRPAAPARPQNDIIDQPVQRPRGRPRARAVAVPVDVAEAVPAALPAALPADLPANLPNALPVAPVPQVLDLPVLPIPPVEDLLLCPVCATNRRGALFVPCGHINQPLIVTVGISLRLPHHNNTYTVDAVSRLGETTTTTTPQVAEPVLVDMSEATSFSNSSTGDATCLV</sequence>
<dbReference type="AlphaFoldDB" id="A0A8J2S4A3"/>
<dbReference type="InterPro" id="IPR018289">
    <property type="entry name" value="MULE_transposase_dom"/>
</dbReference>
<dbReference type="Gene3D" id="2.20.25.240">
    <property type="match status" value="1"/>
</dbReference>
<evidence type="ECO:0000313" key="3">
    <source>
        <dbReference type="EMBL" id="CAH0112696.1"/>
    </source>
</evidence>
<accession>A0A8J2S4A3</accession>
<proteinExistence type="predicted"/>
<dbReference type="Proteomes" id="UP000789390">
    <property type="component" value="Unassembled WGS sequence"/>
</dbReference>
<dbReference type="PANTHER" id="PTHR47160">
    <property type="entry name" value="PUTATIVE-RELATED"/>
    <property type="match status" value="1"/>
</dbReference>
<dbReference type="Pfam" id="PF10551">
    <property type="entry name" value="MULE"/>
    <property type="match status" value="1"/>
</dbReference>
<keyword evidence="4" id="KW-1185">Reference proteome</keyword>
<evidence type="ECO:0000256" key="1">
    <source>
        <dbReference type="SAM" id="MobiDB-lite"/>
    </source>
</evidence>
<evidence type="ECO:0000259" key="2">
    <source>
        <dbReference type="Pfam" id="PF10551"/>
    </source>
</evidence>
<feature type="domain" description="MULE transposase" evidence="2">
    <location>
        <begin position="213"/>
        <end position="309"/>
    </location>
</feature>
<evidence type="ECO:0000313" key="4">
    <source>
        <dbReference type="Proteomes" id="UP000789390"/>
    </source>
</evidence>
<feature type="region of interest" description="Disordered" evidence="1">
    <location>
        <begin position="459"/>
        <end position="510"/>
    </location>
</feature>